<reference evidence="3 4" key="1">
    <citation type="submission" date="2016-10" db="EMBL/GenBank/DDBJ databases">
        <authorList>
            <person name="de Groot N.N."/>
        </authorList>
    </citation>
    <scope>NUCLEOTIDE SEQUENCE [LARGE SCALE GENOMIC DNA]</scope>
    <source>
        <strain evidence="3 4">PYCC 4715</strain>
    </source>
</reference>
<gene>
    <name evidence="3" type="ORF">SAMEA4029009_CIC11G00000000073</name>
</gene>
<feature type="transmembrane region" description="Helical" evidence="1">
    <location>
        <begin position="33"/>
        <end position="51"/>
    </location>
</feature>
<dbReference type="InterPro" id="IPR021102">
    <property type="entry name" value="PNGase_A"/>
</dbReference>
<accession>A0A1L0DML1</accession>
<proteinExistence type="predicted"/>
<organism evidence="3 4">
    <name type="scientific">Sungouiella intermedia</name>
    <dbReference type="NCBI Taxonomy" id="45354"/>
    <lineage>
        <taxon>Eukaryota</taxon>
        <taxon>Fungi</taxon>
        <taxon>Dikarya</taxon>
        <taxon>Ascomycota</taxon>
        <taxon>Saccharomycotina</taxon>
        <taxon>Pichiomycetes</taxon>
        <taxon>Metschnikowiaceae</taxon>
        <taxon>Sungouiella</taxon>
    </lineage>
</organism>
<keyword evidence="1" id="KW-1133">Transmembrane helix</keyword>
<evidence type="ECO:0000259" key="2">
    <source>
        <dbReference type="Pfam" id="PF12222"/>
    </source>
</evidence>
<protein>
    <submittedName>
        <fullName evidence="3">CIC11C00000000073</fullName>
    </submittedName>
</protein>
<dbReference type="EMBL" id="LT635768">
    <property type="protein sequence ID" value="SGZ57096.1"/>
    <property type="molecule type" value="Genomic_DNA"/>
</dbReference>
<evidence type="ECO:0000313" key="4">
    <source>
        <dbReference type="Proteomes" id="UP000182259"/>
    </source>
</evidence>
<sequence>MAIALTGNDKFDIEAGVYTPLKFDSEKRFKRNVLHHLLGFVLAAVGLYTLTTNTAAQNVIPSIFAVFAPAPVVLPVEVFEIAPPLTVPASAYVSSYLLFNDSAVVDGLKTKYVAPKVFNFTQGFLTLNFSVPASAAPVSAPVVELSVDGTPVWRSSTPYAKVDADVYTSTTKNVTELLSLFESSSKVVFSVLEEGDAPVSASLELVLFNDTSAAPAKRAGTVAVASYFASEGPASLAAASYFASEGPASLVVPLQKKAIELPASEFSVSLPQLNSNVTSAKISLFASASKDEVEFYKNDIAALGVPVTANGPVRQLNVFVAGVYVGTVSPKPTLFHADKLTTDAGKLWSPLADSGSFTGFTYDIDLVAVLPLLWEGPQTLDIALVSPVDAANGPVPAVAHPVSATTNLLAGSWFVSGSLLAWENPLVSFSVGEVVLTNSSQLDSGVSIAPPAVSPWQPKLSNTIVRSTIKSTIESLFNFTLIDNTTASYAVVANSSAALVLTKQRKESKIPVGPPGGPEKTEDTTSAFYIGTNKFKLDVQDPLTNLTLYSKSVKSAYPLTISDSIKNSPITGPSSSFSAKIGIDIKTKINAAAGPKLKIDELVKLDDITGATTDVKVMISEPGSLPFSREVEVVNGTIVKDLSFPLVKTDEFTLVGELVGYF</sequence>
<keyword evidence="1" id="KW-0812">Transmembrane</keyword>
<evidence type="ECO:0000313" key="3">
    <source>
        <dbReference type="EMBL" id="SGZ57096.1"/>
    </source>
</evidence>
<feature type="domain" description="Peptide N-acetyl-beta-D-glucosaminyl asparaginase amidase A N-terminal" evidence="2">
    <location>
        <begin position="109"/>
        <end position="434"/>
    </location>
</feature>
<evidence type="ECO:0000256" key="1">
    <source>
        <dbReference type="SAM" id="Phobius"/>
    </source>
</evidence>
<dbReference type="AlphaFoldDB" id="A0A1L0DML1"/>
<dbReference type="Proteomes" id="UP000182259">
    <property type="component" value="Chromosome V"/>
</dbReference>
<dbReference type="Pfam" id="PF12222">
    <property type="entry name" value="PNGaseA"/>
    <property type="match status" value="1"/>
</dbReference>
<dbReference type="InterPro" id="IPR056948">
    <property type="entry name" value="PNGaseA_N"/>
</dbReference>
<dbReference type="PANTHER" id="PTHR31104">
    <property type="entry name" value="PEPTIDE-N4-(N-ACETYL-BETA-GLUCOSAMINYL)ASPARAGINE AMIDASE A PROTEIN"/>
    <property type="match status" value="1"/>
</dbReference>
<name>A0A1L0DML1_9ASCO</name>
<keyword evidence="1" id="KW-0472">Membrane</keyword>